<dbReference type="Proteomes" id="UP001266807">
    <property type="component" value="Unassembled WGS sequence"/>
</dbReference>
<evidence type="ECO:0000313" key="1">
    <source>
        <dbReference type="EMBL" id="MDR6779518.1"/>
    </source>
</evidence>
<protein>
    <submittedName>
        <fullName evidence="1">Uncharacterized protein</fullName>
    </submittedName>
</protein>
<keyword evidence="2" id="KW-1185">Reference proteome</keyword>
<evidence type="ECO:0000313" key="2">
    <source>
        <dbReference type="Proteomes" id="UP001266807"/>
    </source>
</evidence>
<sequence length="94" mass="11157">MGIHGFLIEERESERNLVDENLKRIGMSRNTKTDSEILILLVNEIEKLRDNRKSLSITYVKLLSSYFEILDDHIPDWKVFCKKEIDQIVKLIEH</sequence>
<proteinExistence type="predicted"/>
<accession>A0ABU1QIP0</accession>
<organism evidence="1 2">
    <name type="scientific">Paenibacillus peoriae</name>
    <dbReference type="NCBI Taxonomy" id="59893"/>
    <lineage>
        <taxon>Bacteria</taxon>
        <taxon>Bacillati</taxon>
        <taxon>Bacillota</taxon>
        <taxon>Bacilli</taxon>
        <taxon>Bacillales</taxon>
        <taxon>Paenibacillaceae</taxon>
        <taxon>Paenibacillus</taxon>
    </lineage>
</organism>
<reference evidence="1 2" key="1">
    <citation type="submission" date="2023-07" db="EMBL/GenBank/DDBJ databases">
        <title>Sorghum-associated microbial communities from plants grown in Nebraska, USA.</title>
        <authorList>
            <person name="Schachtman D."/>
        </authorList>
    </citation>
    <scope>NUCLEOTIDE SEQUENCE [LARGE SCALE GENOMIC DNA]</scope>
    <source>
        <strain evidence="1 2">BE143</strain>
    </source>
</reference>
<comment type="caution">
    <text evidence="1">The sequence shown here is derived from an EMBL/GenBank/DDBJ whole genome shotgun (WGS) entry which is preliminary data.</text>
</comment>
<dbReference type="RefSeq" id="WP_068939636.1">
    <property type="nucleotide sequence ID" value="NZ_JAVDUG010000004.1"/>
</dbReference>
<name>A0ABU1QIP0_9BACL</name>
<dbReference type="EMBL" id="JAVDUG010000004">
    <property type="protein sequence ID" value="MDR6779518.1"/>
    <property type="molecule type" value="Genomic_DNA"/>
</dbReference>
<gene>
    <name evidence="1" type="ORF">J2W98_003798</name>
</gene>